<evidence type="ECO:0000313" key="2">
    <source>
        <dbReference type="EMBL" id="MBW7571636.1"/>
    </source>
</evidence>
<dbReference type="EMBL" id="JAGFNZ010000001">
    <property type="protein sequence ID" value="MBW7571636.1"/>
    <property type="molecule type" value="Genomic_DNA"/>
</dbReference>
<organism evidence="2 3">
    <name type="scientific">Caproiciproducens faecalis</name>
    <dbReference type="NCBI Taxonomy" id="2820301"/>
    <lineage>
        <taxon>Bacteria</taxon>
        <taxon>Bacillati</taxon>
        <taxon>Bacillota</taxon>
        <taxon>Clostridia</taxon>
        <taxon>Eubacteriales</taxon>
        <taxon>Acutalibacteraceae</taxon>
        <taxon>Caproiciproducens</taxon>
    </lineage>
</organism>
<feature type="signal peptide" evidence="1">
    <location>
        <begin position="1"/>
        <end position="25"/>
    </location>
</feature>
<keyword evidence="3" id="KW-1185">Reference proteome</keyword>
<accession>A0ABS7DM65</accession>
<dbReference type="Proteomes" id="UP000719942">
    <property type="component" value="Unassembled WGS sequence"/>
</dbReference>
<name>A0ABS7DM65_9FIRM</name>
<keyword evidence="1" id="KW-0732">Signal</keyword>
<evidence type="ECO:0000256" key="1">
    <source>
        <dbReference type="SAM" id="SignalP"/>
    </source>
</evidence>
<gene>
    <name evidence="2" type="ORF">J5W02_02315</name>
</gene>
<comment type="caution">
    <text evidence="2">The sequence shown here is derived from an EMBL/GenBank/DDBJ whole genome shotgun (WGS) entry which is preliminary data.</text>
</comment>
<proteinExistence type="predicted"/>
<sequence length="230" mass="25086">MIKKSVFMSVLLVILTFSLVGGSTAAYFTDTQSPSANISTGHAAIMVKVTKQGSKEKGGPSKDLAEVEESDFQIECTPDCTPDCDPIKDKVYYVQWTITNKSTMPVTLQANLSPEWERIAEKSSSSPTPKILLPKSVTGWTMSKKGASKDSYLYTKGSKGKKLTQTAVKPEKSVTFDVKFRVNNNGAVLDNFKLNLTLNVLATQVESSADHTLMAMDESLDDQDEQNPSS</sequence>
<protein>
    <submittedName>
        <fullName evidence="2">Uncharacterized protein</fullName>
    </submittedName>
</protein>
<reference evidence="2 3" key="1">
    <citation type="submission" date="2021-03" db="EMBL/GenBank/DDBJ databases">
        <title>Caproiciproducens sp. nov. isolated from feces of cow.</title>
        <authorList>
            <person name="Choi J.-Y."/>
        </authorList>
    </citation>
    <scope>NUCLEOTIDE SEQUENCE [LARGE SCALE GENOMIC DNA]</scope>
    <source>
        <strain evidence="2 3">AGMB10547</strain>
    </source>
</reference>
<dbReference type="RefSeq" id="WP_219964032.1">
    <property type="nucleotide sequence ID" value="NZ_JAGFNZ010000001.1"/>
</dbReference>
<feature type="chain" id="PRO_5045639840" evidence="1">
    <location>
        <begin position="26"/>
        <end position="230"/>
    </location>
</feature>
<dbReference type="InterPro" id="IPR023833">
    <property type="entry name" value="Signal_pept_SipW-depend-type"/>
</dbReference>
<evidence type="ECO:0000313" key="3">
    <source>
        <dbReference type="Proteomes" id="UP000719942"/>
    </source>
</evidence>
<dbReference type="NCBIfam" id="TIGR04088">
    <property type="entry name" value="cognate_SipW"/>
    <property type="match status" value="1"/>
</dbReference>